<gene>
    <name evidence="1" type="ORF">AOC36_04415</name>
</gene>
<sequence length="178" mass="20892">MARPTTKQDLIQTANETYFKLIQMIDTMHEDLLNKPFSFSVEKEKGAHWARDKNVRDVIAHLYEWHQLLIHWIESNQKGEDKPFLLDGYNWKNYGSMNQMFWEKHQSTSLDDALSNLKNTHLHIMNCVEDFSNDALFSKGVFSWTKGSTLGSYIVSSTSSHYEWAYKKIKKHVKSNQT</sequence>
<keyword evidence="2" id="KW-1185">Reference proteome</keyword>
<dbReference type="RefSeq" id="WP_067631814.1">
    <property type="nucleotide sequence ID" value="NZ_CP013213.1"/>
</dbReference>
<reference evidence="1 2" key="1">
    <citation type="submission" date="2015-10" db="EMBL/GenBank/DDBJ databases">
        <title>Erysipelothrix larvae sp. LV19 isolated from the larval gut of the rhinoceros beetle, Trypoxylus dichotomus.</title>
        <authorList>
            <person name="Lim S."/>
            <person name="Kim B.-C."/>
        </authorList>
    </citation>
    <scope>NUCLEOTIDE SEQUENCE [LARGE SCALE GENOMIC DNA]</scope>
    <source>
        <strain evidence="1 2">LV19</strain>
    </source>
</reference>
<dbReference type="STRING" id="1514105.AOC36_04415"/>
<dbReference type="KEGG" id="erl:AOC36_04415"/>
<dbReference type="EMBL" id="CP013213">
    <property type="protein sequence ID" value="AMC93241.1"/>
    <property type="molecule type" value="Genomic_DNA"/>
</dbReference>
<dbReference type="InterPro" id="IPR034660">
    <property type="entry name" value="DinB/YfiT-like"/>
</dbReference>
<accession>A0A120JTL4</accession>
<dbReference type="Proteomes" id="UP000063781">
    <property type="component" value="Chromosome"/>
</dbReference>
<proteinExistence type="predicted"/>
<dbReference type="Gene3D" id="1.20.120.450">
    <property type="entry name" value="dinb family like domain"/>
    <property type="match status" value="1"/>
</dbReference>
<dbReference type="AlphaFoldDB" id="A0A120JTL4"/>
<name>A0A120JTL4_9FIRM</name>
<dbReference type="Pfam" id="PF08020">
    <property type="entry name" value="DUF1706"/>
    <property type="match status" value="1"/>
</dbReference>
<dbReference type="PIRSF" id="PIRSF031551">
    <property type="entry name" value="DUF1706"/>
    <property type="match status" value="1"/>
</dbReference>
<protein>
    <recommendedName>
        <fullName evidence="3">ClbS/DfsB family four-helix bundle protein</fullName>
    </recommendedName>
</protein>
<evidence type="ECO:0008006" key="3">
    <source>
        <dbReference type="Google" id="ProtNLM"/>
    </source>
</evidence>
<evidence type="ECO:0000313" key="1">
    <source>
        <dbReference type="EMBL" id="AMC93241.1"/>
    </source>
</evidence>
<dbReference type="InterPro" id="IPR012550">
    <property type="entry name" value="DUF1706"/>
</dbReference>
<organism evidence="1 2">
    <name type="scientific">Erysipelothrix larvae</name>
    <dbReference type="NCBI Taxonomy" id="1514105"/>
    <lineage>
        <taxon>Bacteria</taxon>
        <taxon>Bacillati</taxon>
        <taxon>Bacillota</taxon>
        <taxon>Erysipelotrichia</taxon>
        <taxon>Erysipelotrichales</taxon>
        <taxon>Erysipelotrichaceae</taxon>
        <taxon>Erysipelothrix</taxon>
    </lineage>
</organism>
<dbReference type="OrthoDB" id="9786621at2"/>
<dbReference type="PANTHER" id="PTHR40658">
    <property type="match status" value="1"/>
</dbReference>
<dbReference type="PANTHER" id="PTHR40658:SF4">
    <property type="entry name" value="HYPOTHETICAL CYTOSOLIC PROTEIN"/>
    <property type="match status" value="1"/>
</dbReference>
<evidence type="ECO:0000313" key="2">
    <source>
        <dbReference type="Proteomes" id="UP000063781"/>
    </source>
</evidence>